<reference evidence="1 2" key="1">
    <citation type="journal article" date="2017" name="Nature">
        <title>The Apostasia genome and the evolution of orchids.</title>
        <authorList>
            <person name="Zhang G.Q."/>
            <person name="Liu K.W."/>
            <person name="Li Z."/>
            <person name="Lohaus R."/>
            <person name="Hsiao Y.Y."/>
            <person name="Niu S.C."/>
            <person name="Wang J.Y."/>
            <person name="Lin Y.C."/>
            <person name="Xu Q."/>
            <person name="Chen L.J."/>
            <person name="Yoshida K."/>
            <person name="Fujiwara S."/>
            <person name="Wang Z.W."/>
            <person name="Zhang Y.Q."/>
            <person name="Mitsuda N."/>
            <person name="Wang M."/>
            <person name="Liu G.H."/>
            <person name="Pecoraro L."/>
            <person name="Huang H.X."/>
            <person name="Xiao X.J."/>
            <person name="Lin M."/>
            <person name="Wu X.Y."/>
            <person name="Wu W.L."/>
            <person name="Chen Y.Y."/>
            <person name="Chang S.B."/>
            <person name="Sakamoto S."/>
            <person name="Ohme-Takagi M."/>
            <person name="Yagi M."/>
            <person name="Zeng S.J."/>
            <person name="Shen C.Y."/>
            <person name="Yeh C.M."/>
            <person name="Luo Y.B."/>
            <person name="Tsai W.C."/>
            <person name="Van de Peer Y."/>
            <person name="Liu Z.J."/>
        </authorList>
    </citation>
    <scope>NUCLEOTIDE SEQUENCE [LARGE SCALE GENOMIC DNA]</scope>
    <source>
        <strain evidence="2">cv. Shenzhen</strain>
        <tissue evidence="1">Stem</tissue>
    </source>
</reference>
<dbReference type="Gene3D" id="3.40.50.1110">
    <property type="entry name" value="SGNH hydrolase"/>
    <property type="match status" value="1"/>
</dbReference>
<gene>
    <name evidence="1" type="ORF">AXF42_Ash020787</name>
</gene>
<dbReference type="OrthoDB" id="1600564at2759"/>
<evidence type="ECO:0000313" key="2">
    <source>
        <dbReference type="Proteomes" id="UP000236161"/>
    </source>
</evidence>
<proteinExistence type="predicted"/>
<dbReference type="Proteomes" id="UP000236161">
    <property type="component" value="Unassembled WGS sequence"/>
</dbReference>
<evidence type="ECO:0000313" key="1">
    <source>
        <dbReference type="EMBL" id="PKA58025.1"/>
    </source>
</evidence>
<keyword evidence="2" id="KW-1185">Reference proteome</keyword>
<accession>A0A2I0AR45</accession>
<dbReference type="InterPro" id="IPR036514">
    <property type="entry name" value="SGNH_hydro_sf"/>
</dbReference>
<name>A0A2I0AR45_9ASPA</name>
<sequence length="154" mass="16494">MGLPPPTPFYSGNWTLASLSSGINFGSTPATILSYSSPISAAAGMFLFQTLSQQVRQVYETLQFLHLEAGQAAARRVASSTLFLLSFGRDDYVSILSGTNTAAAAGRPKYGRRGLSRLLVSQMIQAVKVSRRELEIAMSRVWGDDGSWIGAGSV</sequence>
<protein>
    <submittedName>
        <fullName evidence="1">Uncharacterized protein</fullName>
    </submittedName>
</protein>
<organism evidence="1 2">
    <name type="scientific">Apostasia shenzhenica</name>
    <dbReference type="NCBI Taxonomy" id="1088818"/>
    <lineage>
        <taxon>Eukaryota</taxon>
        <taxon>Viridiplantae</taxon>
        <taxon>Streptophyta</taxon>
        <taxon>Embryophyta</taxon>
        <taxon>Tracheophyta</taxon>
        <taxon>Spermatophyta</taxon>
        <taxon>Magnoliopsida</taxon>
        <taxon>Liliopsida</taxon>
        <taxon>Asparagales</taxon>
        <taxon>Orchidaceae</taxon>
        <taxon>Apostasioideae</taxon>
        <taxon>Apostasia</taxon>
    </lineage>
</organism>
<dbReference type="AlphaFoldDB" id="A0A2I0AR45"/>
<dbReference type="EMBL" id="KZ451958">
    <property type="protein sequence ID" value="PKA58025.1"/>
    <property type="molecule type" value="Genomic_DNA"/>
</dbReference>